<protein>
    <submittedName>
        <fullName evidence="2">(northern house mosquito) hypothetical protein</fullName>
    </submittedName>
</protein>
<feature type="compositionally biased region" description="Basic residues" evidence="1">
    <location>
        <begin position="136"/>
        <end position="146"/>
    </location>
</feature>
<feature type="region of interest" description="Disordered" evidence="1">
    <location>
        <begin position="90"/>
        <end position="146"/>
    </location>
</feature>
<organism evidence="2">
    <name type="scientific">Culex pipiens</name>
    <name type="common">House mosquito</name>
    <dbReference type="NCBI Taxonomy" id="7175"/>
    <lineage>
        <taxon>Eukaryota</taxon>
        <taxon>Metazoa</taxon>
        <taxon>Ecdysozoa</taxon>
        <taxon>Arthropoda</taxon>
        <taxon>Hexapoda</taxon>
        <taxon>Insecta</taxon>
        <taxon>Pterygota</taxon>
        <taxon>Neoptera</taxon>
        <taxon>Endopterygota</taxon>
        <taxon>Diptera</taxon>
        <taxon>Nematocera</taxon>
        <taxon>Culicoidea</taxon>
        <taxon>Culicidae</taxon>
        <taxon>Culicinae</taxon>
        <taxon>Culicini</taxon>
        <taxon>Culex</taxon>
        <taxon>Culex</taxon>
    </lineage>
</organism>
<feature type="compositionally biased region" description="Basic and acidic residues" evidence="1">
    <location>
        <begin position="117"/>
        <end position="127"/>
    </location>
</feature>
<accession>A0A8D8DFG7</accession>
<proteinExistence type="predicted"/>
<dbReference type="AlphaFoldDB" id="A0A8D8DFG7"/>
<evidence type="ECO:0000313" key="2">
    <source>
        <dbReference type="EMBL" id="CAG6511779.1"/>
    </source>
</evidence>
<dbReference type="EMBL" id="HBUE01269483">
    <property type="protein sequence ID" value="CAG6563214.1"/>
    <property type="molecule type" value="Transcribed_RNA"/>
</dbReference>
<name>A0A8D8DFG7_CULPI</name>
<sequence length="146" mass="15636">MLHLPGAAGETGRWCALGGLGEASGSHLGRRRAAAFTFIAPRRLSCEPPTRARVRLLGPCYKTGRVGGRHHRGPRAPFWTWACPRPGRHGAVGNGLRTVRSGRRTRRERGAPSLRAPPERGAGEKARRTLPAAPGSKRRSRGGGAL</sequence>
<dbReference type="EMBL" id="HBUE01164220">
    <property type="protein sequence ID" value="CAG6511779.1"/>
    <property type="molecule type" value="Transcribed_RNA"/>
</dbReference>
<reference evidence="2" key="1">
    <citation type="submission" date="2021-05" db="EMBL/GenBank/DDBJ databases">
        <authorList>
            <person name="Alioto T."/>
            <person name="Alioto T."/>
            <person name="Gomez Garrido J."/>
        </authorList>
    </citation>
    <scope>NUCLEOTIDE SEQUENCE</scope>
</reference>
<evidence type="ECO:0000256" key="1">
    <source>
        <dbReference type="SAM" id="MobiDB-lite"/>
    </source>
</evidence>